<dbReference type="EMBL" id="JBHFFA010000007">
    <property type="protein sequence ID" value="KAL2611896.1"/>
    <property type="molecule type" value="Genomic_DNA"/>
</dbReference>
<protein>
    <recommendedName>
        <fullName evidence="2">Proteasome adapter and scaffold protein ECM29 HEAT-repeat domain-containing protein</fullName>
    </recommendedName>
</protein>
<reference evidence="3 4" key="1">
    <citation type="submission" date="2024-09" db="EMBL/GenBank/DDBJ databases">
        <title>Chromosome-scale assembly of Riccia fluitans.</title>
        <authorList>
            <person name="Paukszto L."/>
            <person name="Sawicki J."/>
            <person name="Karawczyk K."/>
            <person name="Piernik-Szablinska J."/>
            <person name="Szczecinska M."/>
            <person name="Mazdziarz M."/>
        </authorList>
    </citation>
    <scope>NUCLEOTIDE SEQUENCE [LARGE SCALE GENOMIC DNA]</scope>
    <source>
        <strain evidence="3">Rf_01</strain>
        <tissue evidence="3">Aerial parts of the thallus</tissue>
    </source>
</reference>
<dbReference type="Proteomes" id="UP001605036">
    <property type="component" value="Unassembled WGS sequence"/>
</dbReference>
<gene>
    <name evidence="3" type="ORF">R1flu_023588</name>
</gene>
<proteinExistence type="predicted"/>
<name>A0ABD1XVG0_9MARC</name>
<keyword evidence="4" id="KW-1185">Reference proteome</keyword>
<evidence type="ECO:0000256" key="1">
    <source>
        <dbReference type="ARBA" id="ARBA00022737"/>
    </source>
</evidence>
<accession>A0ABD1XVG0</accession>
<keyword evidence="1" id="KW-0677">Repeat</keyword>
<evidence type="ECO:0000259" key="2">
    <source>
        <dbReference type="Pfam" id="PF24492"/>
    </source>
</evidence>
<evidence type="ECO:0000313" key="4">
    <source>
        <dbReference type="Proteomes" id="UP001605036"/>
    </source>
</evidence>
<dbReference type="PANTHER" id="PTHR23346">
    <property type="entry name" value="TRANSLATIONAL ACTIVATOR GCN1-RELATED"/>
    <property type="match status" value="1"/>
</dbReference>
<feature type="domain" description="Proteasome adapter and scaffold protein ECM29 HEAT-repeat" evidence="2">
    <location>
        <begin position="67"/>
        <end position="117"/>
    </location>
</feature>
<evidence type="ECO:0000313" key="3">
    <source>
        <dbReference type="EMBL" id="KAL2611896.1"/>
    </source>
</evidence>
<dbReference type="InterPro" id="IPR055443">
    <property type="entry name" value="HEAT_ECM29"/>
</dbReference>
<comment type="caution">
    <text evidence="3">The sequence shown here is derived from an EMBL/GenBank/DDBJ whole genome shotgun (WGS) entry which is preliminary data.</text>
</comment>
<dbReference type="AlphaFoldDB" id="A0ABD1XVG0"/>
<organism evidence="3 4">
    <name type="scientific">Riccia fluitans</name>
    <dbReference type="NCBI Taxonomy" id="41844"/>
    <lineage>
        <taxon>Eukaryota</taxon>
        <taxon>Viridiplantae</taxon>
        <taxon>Streptophyta</taxon>
        <taxon>Embryophyta</taxon>
        <taxon>Marchantiophyta</taxon>
        <taxon>Marchantiopsida</taxon>
        <taxon>Marchantiidae</taxon>
        <taxon>Marchantiales</taxon>
        <taxon>Ricciaceae</taxon>
        <taxon>Riccia</taxon>
    </lineage>
</organism>
<dbReference type="Pfam" id="PF24492">
    <property type="entry name" value="HEAT_ECM29"/>
    <property type="match status" value="1"/>
</dbReference>
<sequence>MQLVRYQYDPNKRIPDIIQGRKYSEVGKYLERIWTMAFRAIDDIKETVRLGGESLCRARVVSNPTSQMSDLVYCMLESLSSLEDQRLNYAELHAERAGISTEKLENLRVAVAKDSPISGVGLNARVGVAKFISQLAQRVGSDIRPQWNPSEVFIRGREANEILKGHLPRPSRLCFYSQMILISVPSVNVGIQRGPSVLVWPQKKKTAKATAYMAGRRLENHKHKCPSAFDRSAGGTTGSSLGRVTSYIGPMDKYVVAFTQYQCRIMTRESARIMLPAPVEDDVHTEPNEPKEMAPPYEKMLSCLAAALEVASPASTLAMGKQVTTALVATLGQGHLWPVKLSSLSTIKVFLGRLKVIFSMENNDLEQNYLCVKPWLEELIPFGDSVTEVKVLQVHTAALESLVEILEVGTLGSDIRQNPFRHRGEKTARCSSCGKECCSEGSNRRRNEWDVGSRMIYSPSDARIG</sequence>
<dbReference type="PANTHER" id="PTHR23346:SF19">
    <property type="entry name" value="PROTEASOME ADAPTER AND SCAFFOLD PROTEIN ECM29"/>
    <property type="match status" value="1"/>
</dbReference>